<name>A0A3M2KYZ4_9NOCA</name>
<dbReference type="RefSeq" id="WP_147471703.1">
    <property type="nucleotide sequence ID" value="NZ_RFFH01000014.1"/>
</dbReference>
<dbReference type="EMBL" id="RFFH01000014">
    <property type="protein sequence ID" value="RMI29493.1"/>
    <property type="molecule type" value="Genomic_DNA"/>
</dbReference>
<evidence type="ECO:0000256" key="8">
    <source>
        <dbReference type="RuleBase" id="RU003471"/>
    </source>
</evidence>
<evidence type="ECO:0000256" key="4">
    <source>
        <dbReference type="ARBA" id="ARBA00022525"/>
    </source>
</evidence>
<dbReference type="GO" id="GO:0004867">
    <property type="term" value="F:serine-type endopeptidase inhibitor activity"/>
    <property type="evidence" value="ECO:0007669"/>
    <property type="project" value="UniProtKB-KW"/>
</dbReference>
<comment type="similarity">
    <text evidence="2 8">Belongs to the protease inhibitor I16 (SSI) family.</text>
</comment>
<dbReference type="Gene3D" id="3.30.350.10">
    <property type="entry name" value="Subtilisin inhibitor-like"/>
    <property type="match status" value="1"/>
</dbReference>
<dbReference type="OrthoDB" id="3542626at2"/>
<comment type="subcellular location">
    <subcellularLocation>
        <location evidence="1">Secreted</location>
    </subcellularLocation>
</comment>
<comment type="caution">
    <text evidence="10">The sequence shown here is derived from an EMBL/GenBank/DDBJ whole genome shotgun (WGS) entry which is preliminary data.</text>
</comment>
<evidence type="ECO:0000256" key="5">
    <source>
        <dbReference type="ARBA" id="ARBA00022690"/>
    </source>
</evidence>
<dbReference type="InterPro" id="IPR000691">
    <property type="entry name" value="Prot_inh_I16_SSI"/>
</dbReference>
<evidence type="ECO:0000313" key="11">
    <source>
        <dbReference type="Proteomes" id="UP000279275"/>
    </source>
</evidence>
<evidence type="ECO:0000256" key="2">
    <source>
        <dbReference type="ARBA" id="ARBA00010472"/>
    </source>
</evidence>
<dbReference type="InterPro" id="IPR020054">
    <property type="entry name" value="Prot_inh_SSI_I16_CS"/>
</dbReference>
<dbReference type="SUPFAM" id="SSF55399">
    <property type="entry name" value="Subtilisin inhibitor"/>
    <property type="match status" value="1"/>
</dbReference>
<organism evidence="10 11">
    <name type="scientific">Nocardia stercoris</name>
    <dbReference type="NCBI Taxonomy" id="2483361"/>
    <lineage>
        <taxon>Bacteria</taxon>
        <taxon>Bacillati</taxon>
        <taxon>Actinomycetota</taxon>
        <taxon>Actinomycetes</taxon>
        <taxon>Mycobacteriales</taxon>
        <taxon>Nocardiaceae</taxon>
        <taxon>Nocardia</taxon>
    </lineage>
</organism>
<dbReference type="PROSITE" id="PS00999">
    <property type="entry name" value="SSI"/>
    <property type="match status" value="1"/>
</dbReference>
<proteinExistence type="inferred from homology"/>
<keyword evidence="6 8" id="KW-0722">Serine protease inhibitor</keyword>
<evidence type="ECO:0000313" key="10">
    <source>
        <dbReference type="EMBL" id="RMI29493.1"/>
    </source>
</evidence>
<protein>
    <submittedName>
        <fullName evidence="10">Protease inhibitor protein</fullName>
    </submittedName>
</protein>
<dbReference type="InterPro" id="IPR023549">
    <property type="entry name" value="Subtilisin_inhibitor"/>
</dbReference>
<dbReference type="Pfam" id="PF00720">
    <property type="entry name" value="SSI"/>
    <property type="match status" value="1"/>
</dbReference>
<evidence type="ECO:0000256" key="6">
    <source>
        <dbReference type="ARBA" id="ARBA00022900"/>
    </source>
</evidence>
<dbReference type="AlphaFoldDB" id="A0A3M2KYZ4"/>
<keyword evidence="11" id="KW-1185">Reference proteome</keyword>
<evidence type="ECO:0000259" key="9">
    <source>
        <dbReference type="Pfam" id="PF00720"/>
    </source>
</evidence>
<dbReference type="GO" id="GO:0005576">
    <property type="term" value="C:extracellular region"/>
    <property type="evidence" value="ECO:0007669"/>
    <property type="project" value="UniProtKB-SubCell"/>
</dbReference>
<accession>A0A3M2KYZ4</accession>
<evidence type="ECO:0000256" key="3">
    <source>
        <dbReference type="ARBA" id="ARBA00011738"/>
    </source>
</evidence>
<keyword evidence="5 8" id="KW-0646">Protease inhibitor</keyword>
<keyword evidence="4" id="KW-0964">Secreted</keyword>
<comment type="subunit">
    <text evidence="3">Homodimer.</text>
</comment>
<sequence length="134" mass="13789">MRFSIVTAVATALLAAGVATVPAQAQGVPASFLILRVAQGDSIDGGAAERMVLLACDPVRAGTHPDSAGACAELAAAGGSFGQLRGGPMRMCTFIYQPVTVAADGLWEGTPVSYRQTFGNQCMADNHSTTVFHF</sequence>
<evidence type="ECO:0000256" key="1">
    <source>
        <dbReference type="ARBA" id="ARBA00004613"/>
    </source>
</evidence>
<gene>
    <name evidence="10" type="ORF">EBN03_25790</name>
</gene>
<keyword evidence="7" id="KW-1015">Disulfide bond</keyword>
<dbReference type="PRINTS" id="PR00294">
    <property type="entry name" value="SSBTLNINHBTR"/>
</dbReference>
<dbReference type="InterPro" id="IPR036819">
    <property type="entry name" value="Subtilisin_inhibitor-like_sf"/>
</dbReference>
<evidence type="ECO:0000256" key="7">
    <source>
        <dbReference type="ARBA" id="ARBA00023157"/>
    </source>
</evidence>
<dbReference type="Proteomes" id="UP000279275">
    <property type="component" value="Unassembled WGS sequence"/>
</dbReference>
<reference evidence="10 11" key="1">
    <citation type="submission" date="2018-10" db="EMBL/GenBank/DDBJ databases">
        <title>Isolation from cow dung.</title>
        <authorList>
            <person name="Ling L."/>
        </authorList>
    </citation>
    <scope>NUCLEOTIDE SEQUENCE [LARGE SCALE GENOMIC DNA]</scope>
    <source>
        <strain evidence="10 11">NEAU-LL90</strain>
    </source>
</reference>
<feature type="domain" description="Subtilisin inhibitor" evidence="9">
    <location>
        <begin position="30"/>
        <end position="120"/>
    </location>
</feature>